<evidence type="ECO:0000256" key="6">
    <source>
        <dbReference type="ARBA" id="ARBA00047388"/>
    </source>
</evidence>
<comment type="similarity">
    <text evidence="5">Belongs to the nucleoredoxin family.</text>
</comment>
<comment type="caution">
    <text evidence="9">The sequence shown here is derived from an EMBL/GenBank/DDBJ whole genome shotgun (WGS) entry which is preliminary data.</text>
</comment>
<evidence type="ECO:0000256" key="1">
    <source>
        <dbReference type="ARBA" id="ARBA00012612"/>
    </source>
</evidence>
<keyword evidence="4" id="KW-0520">NAD</keyword>
<evidence type="ECO:0000256" key="4">
    <source>
        <dbReference type="ARBA" id="ARBA00023027"/>
    </source>
</evidence>
<feature type="domain" description="Thioredoxin" evidence="8">
    <location>
        <begin position="559"/>
        <end position="710"/>
    </location>
</feature>
<evidence type="ECO:0000256" key="7">
    <source>
        <dbReference type="ARBA" id="ARBA00047804"/>
    </source>
</evidence>
<comment type="catalytic activity">
    <reaction evidence="6">
        <text>[protein]-dithiol + NAD(+) = [protein]-disulfide + NADH + H(+)</text>
        <dbReference type="Rhea" id="RHEA:18749"/>
        <dbReference type="Rhea" id="RHEA-COMP:10593"/>
        <dbReference type="Rhea" id="RHEA-COMP:10594"/>
        <dbReference type="ChEBI" id="CHEBI:15378"/>
        <dbReference type="ChEBI" id="CHEBI:29950"/>
        <dbReference type="ChEBI" id="CHEBI:50058"/>
        <dbReference type="ChEBI" id="CHEBI:57540"/>
        <dbReference type="ChEBI" id="CHEBI:57945"/>
        <dbReference type="EC" id="1.8.1.8"/>
    </reaction>
</comment>
<keyword evidence="3" id="KW-0560">Oxidoreductase</keyword>
<dbReference type="Pfam" id="PF13905">
    <property type="entry name" value="Thioredoxin_8"/>
    <property type="match status" value="6"/>
</dbReference>
<evidence type="ECO:0000256" key="5">
    <source>
        <dbReference type="ARBA" id="ARBA00025782"/>
    </source>
</evidence>
<gene>
    <name evidence="9" type="ORF">FNV43_RR25986</name>
</gene>
<dbReference type="GO" id="GO:0004791">
    <property type="term" value="F:thioredoxin-disulfide reductase (NADPH) activity"/>
    <property type="evidence" value="ECO:0007669"/>
    <property type="project" value="InterPro"/>
</dbReference>
<dbReference type="SUPFAM" id="SSF52833">
    <property type="entry name" value="Thioredoxin-like"/>
    <property type="match status" value="6"/>
</dbReference>
<dbReference type="PROSITE" id="PS00194">
    <property type="entry name" value="THIOREDOXIN_1"/>
    <property type="match status" value="2"/>
</dbReference>
<dbReference type="InterPro" id="IPR045870">
    <property type="entry name" value="TryX_NRX_thioredoxin_dom"/>
</dbReference>
<dbReference type="PANTHER" id="PTHR13871:SF96">
    <property type="entry name" value="THIOREDOXIN DOMAIN-CONTAINING PROTEIN"/>
    <property type="match status" value="1"/>
</dbReference>
<reference evidence="9" key="1">
    <citation type="submission" date="2020-03" db="EMBL/GenBank/DDBJ databases">
        <title>A high-quality chromosome-level genome assembly of a woody plant with both climbing and erect habits, Rhamnella rubrinervis.</title>
        <authorList>
            <person name="Lu Z."/>
            <person name="Yang Y."/>
            <person name="Zhu X."/>
            <person name="Sun Y."/>
        </authorList>
    </citation>
    <scope>NUCLEOTIDE SEQUENCE</scope>
    <source>
        <strain evidence="9">BYM</strain>
        <tissue evidence="9">Leaf</tissue>
    </source>
</reference>
<dbReference type="InterPro" id="IPR036249">
    <property type="entry name" value="Thioredoxin-like_sf"/>
</dbReference>
<dbReference type="InterPro" id="IPR017937">
    <property type="entry name" value="Thioredoxin_CS"/>
</dbReference>
<evidence type="ECO:0000313" key="9">
    <source>
        <dbReference type="EMBL" id="KAF3431256.1"/>
    </source>
</evidence>
<dbReference type="EC" id="1.8.1.8" evidence="1"/>
<dbReference type="OrthoDB" id="409136at2759"/>
<keyword evidence="10" id="KW-1185">Reference proteome</keyword>
<dbReference type="EMBL" id="VOIH02000012">
    <property type="protein sequence ID" value="KAF3431256.1"/>
    <property type="molecule type" value="Genomic_DNA"/>
</dbReference>
<evidence type="ECO:0000256" key="3">
    <source>
        <dbReference type="ARBA" id="ARBA00023002"/>
    </source>
</evidence>
<dbReference type="Proteomes" id="UP000796880">
    <property type="component" value="Unassembled WGS sequence"/>
</dbReference>
<dbReference type="InterPro" id="IPR012336">
    <property type="entry name" value="Thioredoxin-like_fold"/>
</dbReference>
<dbReference type="InterPro" id="IPR046349">
    <property type="entry name" value="C1-like_sf"/>
</dbReference>
<name>A0A8K0DIV1_9ROSA</name>
<dbReference type="InterPro" id="IPR013766">
    <property type="entry name" value="Thioredoxin_domain"/>
</dbReference>
<dbReference type="Gene3D" id="3.40.30.10">
    <property type="entry name" value="Glutaredoxin"/>
    <property type="match status" value="6"/>
</dbReference>
<dbReference type="InterPro" id="IPR052259">
    <property type="entry name" value="Nucleoredoxin-like"/>
</dbReference>
<evidence type="ECO:0000259" key="8">
    <source>
        <dbReference type="PROSITE" id="PS51352"/>
    </source>
</evidence>
<dbReference type="CDD" id="cd03009">
    <property type="entry name" value="TryX_like_TryX_NRX"/>
    <property type="match status" value="4"/>
</dbReference>
<dbReference type="PROSITE" id="PS51352">
    <property type="entry name" value="THIOREDOXIN_2"/>
    <property type="match status" value="4"/>
</dbReference>
<dbReference type="PANTHER" id="PTHR13871">
    <property type="entry name" value="THIOREDOXIN"/>
    <property type="match status" value="1"/>
</dbReference>
<dbReference type="AlphaFoldDB" id="A0A8K0DIV1"/>
<proteinExistence type="inferred from homology"/>
<sequence length="1111" mass="125454">MASGVTTDLSQLLSSEKRDFFIRNNGDRVKVNSLVGKIVGLYFSGSWCGPCRRFTPKLVQLYEELTSKGNFEVVFISSDKDEESFKDYVSEMPWLAIPFTDLETRKRLKELFKVRGIPNLVIIDENGHVSTEQGTRIVMEYGVDGYPFTVERINFLKEEEEAAKQNQTLSSILVYGSRDYLVSNYGNQVPVSELEGKLVGLYFSQNSYGPCLEYTPTLVEVYKKLKEKGQDFEIVLISLDDNEENFKEGFETMPWLALPFKDKSIDKLVRYFELQTLPTLVIIGPDGKTMNPNVAELIEEHGIVAYPFTPEKLVELAEIEKAKLEAQTLESLLVYGDKDFVIGKNGSKVPVSDLVGKTILLYFSAHWCPPCRSFLPKLIKTYNDINATNNAFEVVFISSDHDQSAFNEFFSGMPWLALPFGDERKKSLQRRFKVQGIPAVTAISPSGRTLTTTARMLIDAYGADAYPFTEEHLKHLEEKVFAHGKMLVNIIGLHNACKKRNFKESALAQFTLLSDQLVFEKLISVCWPVIALTSSVTMAVAEDNNVVEITESGTHDLRSPLSSTERDFVIRNNGDRVEIDSLKGKKLGLYFSASWCGPCQGFTPILVEVYNELASKGDFEVIFVSADIDEESFSGYFFKMPWLAVPFSDSDTRDRLNELFKVTGIPYLVIIGENGKVLSDIGVQIVAEYGVEGYPFTAEKIKELKDQEEAAKRDQSLRSLLVSHSRDFVVSSDGNKVPVSELEGKTVGLYFSCSSYKSCAEFTAKLVQVYEKLKANGERFDTVLIPLDDDEESFEQDFKSMPWFALPVKDKTCEKLVWYFELSTLPTLVVIGPDGKTLHTNVAEAIEEHGALAYPFTPERFQELLEIEKAEEEAQTLESILVLGDLDYVIRKDGTKVPVSELVGKNILLYFSAHWCPPCRAFQPKLIKTYHDIEAKDDAFEVIFISSDHDQASFDEFLSSMPWLAIPFGDERKKTLQKKFKVQGIPAVIAIGSSGRTVNREARDIIAVHGVAAYPFTEEQLKHVEQQVEEMAKGWPEKVKHVSHEHELVLTRCKAYNCDGCNEMGYDRLFYCKECYFGLHPKCALNNTEETKDERKVKQGYVCDGDVCRKA</sequence>
<dbReference type="SUPFAM" id="SSF57889">
    <property type="entry name" value="Cysteine-rich domain"/>
    <property type="match status" value="1"/>
</dbReference>
<evidence type="ECO:0000256" key="2">
    <source>
        <dbReference type="ARBA" id="ARBA00022737"/>
    </source>
</evidence>
<comment type="catalytic activity">
    <reaction evidence="7">
        <text>[protein]-dithiol + NADP(+) = [protein]-disulfide + NADPH + H(+)</text>
        <dbReference type="Rhea" id="RHEA:18753"/>
        <dbReference type="Rhea" id="RHEA-COMP:10593"/>
        <dbReference type="Rhea" id="RHEA-COMP:10594"/>
        <dbReference type="ChEBI" id="CHEBI:15378"/>
        <dbReference type="ChEBI" id="CHEBI:29950"/>
        <dbReference type="ChEBI" id="CHEBI:50058"/>
        <dbReference type="ChEBI" id="CHEBI:57783"/>
        <dbReference type="ChEBI" id="CHEBI:58349"/>
        <dbReference type="EC" id="1.8.1.8"/>
    </reaction>
</comment>
<feature type="domain" description="Thioredoxin" evidence="8">
    <location>
        <begin position="864"/>
        <end position="1033"/>
    </location>
</feature>
<keyword evidence="2" id="KW-0677">Repeat</keyword>
<feature type="domain" description="Thioredoxin" evidence="8">
    <location>
        <begin position="318"/>
        <end position="478"/>
    </location>
</feature>
<feature type="domain" description="Thioredoxin" evidence="8">
    <location>
        <begin position="11"/>
        <end position="164"/>
    </location>
</feature>
<evidence type="ECO:0000313" key="10">
    <source>
        <dbReference type="Proteomes" id="UP000796880"/>
    </source>
</evidence>
<organism evidence="9 10">
    <name type="scientific">Rhamnella rubrinervis</name>
    <dbReference type="NCBI Taxonomy" id="2594499"/>
    <lineage>
        <taxon>Eukaryota</taxon>
        <taxon>Viridiplantae</taxon>
        <taxon>Streptophyta</taxon>
        <taxon>Embryophyta</taxon>
        <taxon>Tracheophyta</taxon>
        <taxon>Spermatophyta</taxon>
        <taxon>Magnoliopsida</taxon>
        <taxon>eudicotyledons</taxon>
        <taxon>Gunneridae</taxon>
        <taxon>Pentapetalae</taxon>
        <taxon>rosids</taxon>
        <taxon>fabids</taxon>
        <taxon>Rosales</taxon>
        <taxon>Rhamnaceae</taxon>
        <taxon>rhamnoid group</taxon>
        <taxon>Rhamneae</taxon>
        <taxon>Rhamnella</taxon>
    </lineage>
</organism>
<accession>A0A8K0DIV1</accession>
<protein>
    <recommendedName>
        <fullName evidence="1">protein-disulfide reductase</fullName>
        <ecNumber evidence="1">1.8.1.8</ecNumber>
    </recommendedName>
</protein>